<feature type="domain" description="Protein kinase" evidence="1">
    <location>
        <begin position="1"/>
        <end position="107"/>
    </location>
</feature>
<dbReference type="Pfam" id="PF00069">
    <property type="entry name" value="Pkinase"/>
    <property type="match status" value="1"/>
</dbReference>
<dbReference type="Gramene" id="OB10G14980.1">
    <property type="protein sequence ID" value="OB10G14980.1"/>
    <property type="gene ID" value="OB10G14980"/>
</dbReference>
<dbReference type="PANTHER" id="PTHR48055">
    <property type="entry name" value="LEUCINE-RICH REPEAT RECEPTOR PROTEIN KINASE EMS1"/>
    <property type="match status" value="1"/>
</dbReference>
<dbReference type="GO" id="GO:0005524">
    <property type="term" value="F:ATP binding"/>
    <property type="evidence" value="ECO:0007669"/>
    <property type="project" value="InterPro"/>
</dbReference>
<keyword evidence="3" id="KW-1185">Reference proteome</keyword>
<dbReference type="AlphaFoldDB" id="J3N1V0"/>
<name>J3N1V0_ORYBR</name>
<accession>J3N1V0</accession>
<dbReference type="PANTHER" id="PTHR48055:SF55">
    <property type="entry name" value="PROTEIN KINASE DOMAIN-CONTAINING PROTEIN"/>
    <property type="match status" value="1"/>
</dbReference>
<dbReference type="Proteomes" id="UP000006038">
    <property type="component" value="Chromosome 10"/>
</dbReference>
<protein>
    <recommendedName>
        <fullName evidence="1">Protein kinase domain-containing protein</fullName>
    </recommendedName>
</protein>
<sequence>MTAHISDFSIATILSAEAKGQCLGESSSVGIKGTIGYLAPEYGVGTEISIEGDIYSYGVLLLEMLTGRRLTDTMFHDDLSLPKYVEMAYPSHPEFYLKPKFVKEIRK</sequence>
<evidence type="ECO:0000313" key="2">
    <source>
        <dbReference type="EnsemblPlants" id="OB10G14980.1"/>
    </source>
</evidence>
<evidence type="ECO:0000259" key="1">
    <source>
        <dbReference type="PROSITE" id="PS50011"/>
    </source>
</evidence>
<evidence type="ECO:0000313" key="3">
    <source>
        <dbReference type="Proteomes" id="UP000006038"/>
    </source>
</evidence>
<dbReference type="eggNOG" id="ENOG502QPYS">
    <property type="taxonomic scope" value="Eukaryota"/>
</dbReference>
<dbReference type="PROSITE" id="PS50011">
    <property type="entry name" value="PROTEIN_KINASE_DOM"/>
    <property type="match status" value="1"/>
</dbReference>
<dbReference type="Gene3D" id="1.10.510.10">
    <property type="entry name" value="Transferase(Phosphotransferase) domain 1"/>
    <property type="match status" value="1"/>
</dbReference>
<organism evidence="2">
    <name type="scientific">Oryza brachyantha</name>
    <name type="common">malo sina</name>
    <dbReference type="NCBI Taxonomy" id="4533"/>
    <lineage>
        <taxon>Eukaryota</taxon>
        <taxon>Viridiplantae</taxon>
        <taxon>Streptophyta</taxon>
        <taxon>Embryophyta</taxon>
        <taxon>Tracheophyta</taxon>
        <taxon>Spermatophyta</taxon>
        <taxon>Magnoliopsida</taxon>
        <taxon>Liliopsida</taxon>
        <taxon>Poales</taxon>
        <taxon>Poaceae</taxon>
        <taxon>BOP clade</taxon>
        <taxon>Oryzoideae</taxon>
        <taxon>Oryzeae</taxon>
        <taxon>Oryzinae</taxon>
        <taxon>Oryza</taxon>
    </lineage>
</organism>
<dbReference type="EnsemblPlants" id="OB10G14980.1">
    <property type="protein sequence ID" value="OB10G14980.1"/>
    <property type="gene ID" value="OB10G14980"/>
</dbReference>
<dbReference type="OMA" id="TIGYMAR"/>
<dbReference type="InterPro" id="IPR000719">
    <property type="entry name" value="Prot_kinase_dom"/>
</dbReference>
<dbReference type="GO" id="GO:0016020">
    <property type="term" value="C:membrane"/>
    <property type="evidence" value="ECO:0007669"/>
    <property type="project" value="TreeGrafter"/>
</dbReference>
<dbReference type="InterPro" id="IPR011009">
    <property type="entry name" value="Kinase-like_dom_sf"/>
</dbReference>
<proteinExistence type="predicted"/>
<dbReference type="GO" id="GO:0004672">
    <property type="term" value="F:protein kinase activity"/>
    <property type="evidence" value="ECO:0007669"/>
    <property type="project" value="InterPro"/>
</dbReference>
<dbReference type="SUPFAM" id="SSF56112">
    <property type="entry name" value="Protein kinase-like (PK-like)"/>
    <property type="match status" value="1"/>
</dbReference>
<reference evidence="2" key="1">
    <citation type="journal article" date="2013" name="Nat. Commun.">
        <title>Whole-genome sequencing of Oryza brachyantha reveals mechanisms underlying Oryza genome evolution.</title>
        <authorList>
            <person name="Chen J."/>
            <person name="Huang Q."/>
            <person name="Gao D."/>
            <person name="Wang J."/>
            <person name="Lang Y."/>
            <person name="Liu T."/>
            <person name="Li B."/>
            <person name="Bai Z."/>
            <person name="Luis Goicoechea J."/>
            <person name="Liang C."/>
            <person name="Chen C."/>
            <person name="Zhang W."/>
            <person name="Sun S."/>
            <person name="Liao Y."/>
            <person name="Zhang X."/>
            <person name="Yang L."/>
            <person name="Song C."/>
            <person name="Wang M."/>
            <person name="Shi J."/>
            <person name="Liu G."/>
            <person name="Liu J."/>
            <person name="Zhou H."/>
            <person name="Zhou W."/>
            <person name="Yu Q."/>
            <person name="An N."/>
            <person name="Chen Y."/>
            <person name="Cai Q."/>
            <person name="Wang B."/>
            <person name="Liu B."/>
            <person name="Min J."/>
            <person name="Huang Y."/>
            <person name="Wu H."/>
            <person name="Li Z."/>
            <person name="Zhang Y."/>
            <person name="Yin Y."/>
            <person name="Song W."/>
            <person name="Jiang J."/>
            <person name="Jackson S.A."/>
            <person name="Wing R.A."/>
            <person name="Wang J."/>
            <person name="Chen M."/>
        </authorList>
    </citation>
    <scope>NUCLEOTIDE SEQUENCE [LARGE SCALE GENOMIC DNA]</scope>
    <source>
        <strain evidence="2">cv. IRGC 101232</strain>
    </source>
</reference>
<dbReference type="InterPro" id="IPR051564">
    <property type="entry name" value="LRR_receptor-like_kinase"/>
</dbReference>
<dbReference type="HOGENOM" id="CLU_2213979_0_0_1"/>
<reference evidence="2" key="2">
    <citation type="submission" date="2013-04" db="UniProtKB">
        <authorList>
            <consortium name="EnsemblPlants"/>
        </authorList>
    </citation>
    <scope>IDENTIFICATION</scope>
</reference>